<dbReference type="AlphaFoldDB" id="A0A099KUE7"/>
<evidence type="ECO:0000313" key="2">
    <source>
        <dbReference type="EMBL" id="KGJ93820.1"/>
    </source>
</evidence>
<comment type="caution">
    <text evidence="2">The sequence shown here is derived from an EMBL/GenBank/DDBJ whole genome shotgun (WGS) entry which is preliminary data.</text>
</comment>
<protein>
    <submittedName>
        <fullName evidence="2">Uncharacterized protein</fullName>
    </submittedName>
</protein>
<sequence>MENSKRLSKIFKIFFPSLIIISIIFFQYYRYSIDTIEIYVISKNSEWVDLCTESGCVEFIEFTIKSKAESFTTSEDLFNQLEPKNSYLVGTKGWNSFGTNRKLTQVY</sequence>
<keyword evidence="1" id="KW-0472">Membrane</keyword>
<dbReference type="EMBL" id="JQEC01000021">
    <property type="protein sequence ID" value="KGJ93820.1"/>
    <property type="molecule type" value="Genomic_DNA"/>
</dbReference>
<evidence type="ECO:0000313" key="3">
    <source>
        <dbReference type="Proteomes" id="UP000029868"/>
    </source>
</evidence>
<reference evidence="2 3" key="1">
    <citation type="submission" date="2014-08" db="EMBL/GenBank/DDBJ databases">
        <title>Genomic and Phenotypic Diversity of Colwellia psychrerythraea strains from Disparate Marine Basins.</title>
        <authorList>
            <person name="Techtmann S.M."/>
            <person name="Stelling S.C."/>
            <person name="Utturkar S.M."/>
            <person name="Alshibli N."/>
            <person name="Harris A."/>
            <person name="Brown S.D."/>
            <person name="Hazen T.C."/>
        </authorList>
    </citation>
    <scope>NUCLEOTIDE SEQUENCE [LARGE SCALE GENOMIC DNA]</scope>
    <source>
        <strain evidence="2 3">GAB14E</strain>
    </source>
</reference>
<keyword evidence="1" id="KW-0812">Transmembrane</keyword>
<gene>
    <name evidence="2" type="ORF">GAB14E_2375</name>
</gene>
<proteinExistence type="predicted"/>
<dbReference type="Proteomes" id="UP000029868">
    <property type="component" value="Unassembled WGS sequence"/>
</dbReference>
<name>A0A099KUE7_COLPS</name>
<evidence type="ECO:0000256" key="1">
    <source>
        <dbReference type="SAM" id="Phobius"/>
    </source>
</evidence>
<keyword evidence="1" id="KW-1133">Transmembrane helix</keyword>
<feature type="transmembrane region" description="Helical" evidence="1">
    <location>
        <begin position="12"/>
        <end position="29"/>
    </location>
</feature>
<organism evidence="2 3">
    <name type="scientific">Colwellia psychrerythraea</name>
    <name type="common">Vibrio psychroerythus</name>
    <dbReference type="NCBI Taxonomy" id="28229"/>
    <lineage>
        <taxon>Bacteria</taxon>
        <taxon>Pseudomonadati</taxon>
        <taxon>Pseudomonadota</taxon>
        <taxon>Gammaproteobacteria</taxon>
        <taxon>Alteromonadales</taxon>
        <taxon>Colwelliaceae</taxon>
        <taxon>Colwellia</taxon>
    </lineage>
</organism>
<accession>A0A099KUE7</accession>